<evidence type="ECO:0000313" key="2">
    <source>
        <dbReference type="Proteomes" id="UP000326759"/>
    </source>
</evidence>
<dbReference type="Pfam" id="PF15238">
    <property type="entry name" value="TEADIR3"/>
    <property type="match status" value="1"/>
</dbReference>
<sequence length="132" mass="15101">MVSYVRVHYISFPFSSLQSEDYADAHYLSANCVVLTYFSDPCPMSQRNLPASFWNSQYQVSYPSAGSHLGHDALYSDYSSFHGLPQPDPWAYNLTAAQQYSHHHRSVSDFTYMPSSSRDTEFSSRLKKHLIS</sequence>
<comment type="caution">
    <text evidence="1">The sequence shown here is derived from an EMBL/GenBank/DDBJ whole genome shotgun (WGS) entry which is preliminary data.</text>
</comment>
<dbReference type="EMBL" id="SEYY01022351">
    <property type="protein sequence ID" value="KAB7495608.1"/>
    <property type="molecule type" value="Genomic_DNA"/>
</dbReference>
<name>A0A5N5SPF7_9CRUS</name>
<evidence type="ECO:0000313" key="1">
    <source>
        <dbReference type="EMBL" id="KAB7495608.1"/>
    </source>
</evidence>
<keyword evidence="2" id="KW-1185">Reference proteome</keyword>
<dbReference type="OrthoDB" id="10069705at2759"/>
<protein>
    <submittedName>
        <fullName evidence="1">Uncharacterized protein</fullName>
    </submittedName>
</protein>
<organism evidence="1 2">
    <name type="scientific">Armadillidium nasatum</name>
    <dbReference type="NCBI Taxonomy" id="96803"/>
    <lineage>
        <taxon>Eukaryota</taxon>
        <taxon>Metazoa</taxon>
        <taxon>Ecdysozoa</taxon>
        <taxon>Arthropoda</taxon>
        <taxon>Crustacea</taxon>
        <taxon>Multicrustacea</taxon>
        <taxon>Malacostraca</taxon>
        <taxon>Eumalacostraca</taxon>
        <taxon>Peracarida</taxon>
        <taxon>Isopoda</taxon>
        <taxon>Oniscidea</taxon>
        <taxon>Crinocheta</taxon>
        <taxon>Armadillidiidae</taxon>
        <taxon>Armadillidium</taxon>
    </lineage>
</organism>
<dbReference type="Proteomes" id="UP000326759">
    <property type="component" value="Unassembled WGS sequence"/>
</dbReference>
<reference evidence="1 2" key="1">
    <citation type="journal article" date="2019" name="PLoS Biol.">
        <title>Sex chromosomes control vertical transmission of feminizing Wolbachia symbionts in an isopod.</title>
        <authorList>
            <person name="Becking T."/>
            <person name="Chebbi M.A."/>
            <person name="Giraud I."/>
            <person name="Moumen B."/>
            <person name="Laverre T."/>
            <person name="Caubet Y."/>
            <person name="Peccoud J."/>
            <person name="Gilbert C."/>
            <person name="Cordaux R."/>
        </authorList>
    </citation>
    <scope>NUCLEOTIDE SEQUENCE [LARGE SCALE GENOMIC DNA]</scope>
    <source>
        <strain evidence="1">ANa2</strain>
        <tissue evidence="1">Whole body excluding digestive tract and cuticle</tissue>
    </source>
</reference>
<dbReference type="InterPro" id="IPR053819">
    <property type="entry name" value="TEADIR3_omega_loop"/>
</dbReference>
<gene>
    <name evidence="1" type="ORF">Anas_07887</name>
</gene>
<accession>A0A5N5SPF7</accession>
<dbReference type="AlphaFoldDB" id="A0A5N5SPF7"/>
<proteinExistence type="predicted"/>